<evidence type="ECO:0000256" key="8">
    <source>
        <dbReference type="SAM" id="SignalP"/>
    </source>
</evidence>
<evidence type="ECO:0000256" key="4">
    <source>
        <dbReference type="ARBA" id="ARBA00022729"/>
    </source>
</evidence>
<name>A0ABP0IJB5_9DINO</name>
<dbReference type="Pfam" id="PF01105">
    <property type="entry name" value="EMP24_GP25L"/>
    <property type="match status" value="1"/>
</dbReference>
<dbReference type="InterPro" id="IPR015720">
    <property type="entry name" value="Emp24-like"/>
</dbReference>
<evidence type="ECO:0000256" key="5">
    <source>
        <dbReference type="ARBA" id="ARBA00022989"/>
    </source>
</evidence>
<evidence type="ECO:0000313" key="11">
    <source>
        <dbReference type="Proteomes" id="UP001642484"/>
    </source>
</evidence>
<proteinExistence type="inferred from homology"/>
<protein>
    <recommendedName>
        <fullName evidence="9">GOLD domain-containing protein</fullName>
    </recommendedName>
</protein>
<comment type="caution">
    <text evidence="10">The sequence shown here is derived from an EMBL/GenBank/DDBJ whole genome shotgun (WGS) entry which is preliminary data.</text>
</comment>
<evidence type="ECO:0000313" key="10">
    <source>
        <dbReference type="EMBL" id="CAK9001479.1"/>
    </source>
</evidence>
<evidence type="ECO:0000256" key="6">
    <source>
        <dbReference type="ARBA" id="ARBA00023136"/>
    </source>
</evidence>
<keyword evidence="3 7" id="KW-0812">Transmembrane</keyword>
<sequence length="303" mass="33962">MLRAAVVALLLPGLLAEGGVEQDYEVGGVPPEDPNLGALEAAKDDATPNSLVDEWDKHMEGFTPELLLTFPLPGRSDEFFYEDIPENSPPVLIRGGFFASASEETSTVEFSIHDPKGNVIFEKKDQAEGLFHFIAKRSGTYTFIVSSEMTQPAQGFVSQMSFHSGSFNFCIPSPFANKAKEIRAWSAWLISNVSVVVAREVSNHRWMEEKMVTFAVGKGNETHLQPQHLESMEDTVKWIEKTLVDIQTESTYLWIRQKSHMKAVENIHTRVLSFCVVEFLILIGVSGFQVYYIKGLLSDRRVL</sequence>
<dbReference type="InterPro" id="IPR009038">
    <property type="entry name" value="GOLD_dom"/>
</dbReference>
<accession>A0ABP0IJB5</accession>
<comment type="similarity">
    <text evidence="2">Belongs to the EMP24/GP25L family.</text>
</comment>
<feature type="domain" description="GOLD" evidence="9">
    <location>
        <begin position="67"/>
        <end position="298"/>
    </location>
</feature>
<dbReference type="Proteomes" id="UP001642484">
    <property type="component" value="Unassembled WGS sequence"/>
</dbReference>
<keyword evidence="6 7" id="KW-0472">Membrane</keyword>
<feature type="signal peptide" evidence="8">
    <location>
        <begin position="1"/>
        <end position="16"/>
    </location>
</feature>
<evidence type="ECO:0000256" key="7">
    <source>
        <dbReference type="SAM" id="Phobius"/>
    </source>
</evidence>
<keyword evidence="11" id="KW-1185">Reference proteome</keyword>
<comment type="subcellular location">
    <subcellularLocation>
        <location evidence="1">Membrane</location>
        <topology evidence="1">Single-pass type I membrane protein</topology>
    </subcellularLocation>
</comment>
<evidence type="ECO:0000256" key="2">
    <source>
        <dbReference type="ARBA" id="ARBA00007104"/>
    </source>
</evidence>
<evidence type="ECO:0000256" key="1">
    <source>
        <dbReference type="ARBA" id="ARBA00004479"/>
    </source>
</evidence>
<gene>
    <name evidence="10" type="ORF">CCMP2556_LOCUS6492</name>
</gene>
<organism evidence="10 11">
    <name type="scientific">Durusdinium trenchii</name>
    <dbReference type="NCBI Taxonomy" id="1381693"/>
    <lineage>
        <taxon>Eukaryota</taxon>
        <taxon>Sar</taxon>
        <taxon>Alveolata</taxon>
        <taxon>Dinophyceae</taxon>
        <taxon>Suessiales</taxon>
        <taxon>Symbiodiniaceae</taxon>
        <taxon>Durusdinium</taxon>
    </lineage>
</organism>
<keyword evidence="4 8" id="KW-0732">Signal</keyword>
<keyword evidence="5 7" id="KW-1133">Transmembrane helix</keyword>
<evidence type="ECO:0000256" key="3">
    <source>
        <dbReference type="ARBA" id="ARBA00022692"/>
    </source>
</evidence>
<dbReference type="PANTHER" id="PTHR22811">
    <property type="entry name" value="TRANSMEMBRANE EMP24 DOMAIN-CONTAINING PROTEIN"/>
    <property type="match status" value="1"/>
</dbReference>
<reference evidence="10 11" key="1">
    <citation type="submission" date="2024-02" db="EMBL/GenBank/DDBJ databases">
        <authorList>
            <person name="Chen Y."/>
            <person name="Shah S."/>
            <person name="Dougan E. K."/>
            <person name="Thang M."/>
            <person name="Chan C."/>
        </authorList>
    </citation>
    <scope>NUCLEOTIDE SEQUENCE [LARGE SCALE GENOMIC DNA]</scope>
</reference>
<evidence type="ECO:0000259" key="9">
    <source>
        <dbReference type="SMART" id="SM01190"/>
    </source>
</evidence>
<feature type="transmembrane region" description="Helical" evidence="7">
    <location>
        <begin position="271"/>
        <end position="293"/>
    </location>
</feature>
<dbReference type="EMBL" id="CAXAMN010002814">
    <property type="protein sequence ID" value="CAK9001479.1"/>
    <property type="molecule type" value="Genomic_DNA"/>
</dbReference>
<dbReference type="SMART" id="SM01190">
    <property type="entry name" value="EMP24_GP25L"/>
    <property type="match status" value="1"/>
</dbReference>
<feature type="chain" id="PRO_5045038807" description="GOLD domain-containing protein" evidence="8">
    <location>
        <begin position="17"/>
        <end position="303"/>
    </location>
</feature>